<feature type="compositionally biased region" description="Basic residues" evidence="1">
    <location>
        <begin position="25"/>
        <end position="43"/>
    </location>
</feature>
<protein>
    <submittedName>
        <fullName evidence="2">546_t:CDS:1</fullName>
    </submittedName>
</protein>
<reference evidence="2" key="1">
    <citation type="submission" date="2021-06" db="EMBL/GenBank/DDBJ databases">
        <authorList>
            <person name="Kallberg Y."/>
            <person name="Tangrot J."/>
            <person name="Rosling A."/>
        </authorList>
    </citation>
    <scope>NUCLEOTIDE SEQUENCE</scope>
    <source>
        <strain evidence="2">UK204</strain>
    </source>
</reference>
<dbReference type="EMBL" id="CAJVPQ010019746">
    <property type="protein sequence ID" value="CAG8754631.1"/>
    <property type="molecule type" value="Genomic_DNA"/>
</dbReference>
<feature type="non-terminal residue" evidence="2">
    <location>
        <position position="1"/>
    </location>
</feature>
<keyword evidence="3" id="KW-1185">Reference proteome</keyword>
<organism evidence="2 3">
    <name type="scientific">Funneliformis caledonium</name>
    <dbReference type="NCBI Taxonomy" id="1117310"/>
    <lineage>
        <taxon>Eukaryota</taxon>
        <taxon>Fungi</taxon>
        <taxon>Fungi incertae sedis</taxon>
        <taxon>Mucoromycota</taxon>
        <taxon>Glomeromycotina</taxon>
        <taxon>Glomeromycetes</taxon>
        <taxon>Glomerales</taxon>
        <taxon>Glomeraceae</taxon>
        <taxon>Funneliformis</taxon>
    </lineage>
</organism>
<evidence type="ECO:0000313" key="2">
    <source>
        <dbReference type="EMBL" id="CAG8754631.1"/>
    </source>
</evidence>
<name>A0A9N9IZ56_9GLOM</name>
<gene>
    <name evidence="2" type="ORF">FCALED_LOCUS16520</name>
</gene>
<evidence type="ECO:0000256" key="1">
    <source>
        <dbReference type="SAM" id="MobiDB-lite"/>
    </source>
</evidence>
<feature type="region of interest" description="Disordered" evidence="1">
    <location>
        <begin position="1"/>
        <end position="43"/>
    </location>
</feature>
<dbReference type="AlphaFoldDB" id="A0A9N9IZ56"/>
<dbReference type="Proteomes" id="UP000789570">
    <property type="component" value="Unassembled WGS sequence"/>
</dbReference>
<sequence>SAKVMARGNQGTVKKTALIASQPKKTVKVPAKRSGFHKKPKRT</sequence>
<proteinExistence type="predicted"/>
<accession>A0A9N9IZ56</accession>
<evidence type="ECO:0000313" key="3">
    <source>
        <dbReference type="Proteomes" id="UP000789570"/>
    </source>
</evidence>
<comment type="caution">
    <text evidence="2">The sequence shown here is derived from an EMBL/GenBank/DDBJ whole genome shotgun (WGS) entry which is preliminary data.</text>
</comment>